<evidence type="ECO:0000256" key="1">
    <source>
        <dbReference type="SAM" id="MobiDB-lite"/>
    </source>
</evidence>
<sequence length="195" mass="21221">MLQTARARGQHHSVVVAHIAQFNTNPDGLVNAGHDMRELISTDATRGPHQGVIETTLIEECALPPEPLERAVMTAAFLVKYYGEGGQHQATDRPLDVVITKARYAVVTVTIDAVTYVIVDIFVRMLKPPELARAGLPRGLRARPDRAEVRARQVGRAAPDHSRANQRDWQQRLPADGAGASAANQPGAEEMRIAA</sequence>
<dbReference type="AlphaFoldDB" id="A0A502FQI4"/>
<accession>A0A502FQI4</accession>
<organism evidence="2 3">
    <name type="scientific">Sphingomonas glacialis</name>
    <dbReference type="NCBI Taxonomy" id="658225"/>
    <lineage>
        <taxon>Bacteria</taxon>
        <taxon>Pseudomonadati</taxon>
        <taxon>Pseudomonadota</taxon>
        <taxon>Alphaproteobacteria</taxon>
        <taxon>Sphingomonadales</taxon>
        <taxon>Sphingomonadaceae</taxon>
        <taxon>Sphingomonas</taxon>
    </lineage>
</organism>
<dbReference type="RefSeq" id="WP_140851437.1">
    <property type="nucleotide sequence ID" value="NZ_RCZC01000005.1"/>
</dbReference>
<proteinExistence type="predicted"/>
<feature type="compositionally biased region" description="Basic and acidic residues" evidence="1">
    <location>
        <begin position="158"/>
        <end position="170"/>
    </location>
</feature>
<keyword evidence="3" id="KW-1185">Reference proteome</keyword>
<evidence type="ECO:0000313" key="2">
    <source>
        <dbReference type="EMBL" id="TPG51671.1"/>
    </source>
</evidence>
<feature type="region of interest" description="Disordered" evidence="1">
    <location>
        <begin position="145"/>
        <end position="195"/>
    </location>
</feature>
<dbReference type="Proteomes" id="UP000319931">
    <property type="component" value="Unassembled WGS sequence"/>
</dbReference>
<dbReference type="OrthoDB" id="9813719at2"/>
<gene>
    <name evidence="2" type="ORF">EAH76_16790</name>
</gene>
<evidence type="ECO:0000313" key="3">
    <source>
        <dbReference type="Proteomes" id="UP000319931"/>
    </source>
</evidence>
<protein>
    <submittedName>
        <fullName evidence="2">Uncharacterized protein</fullName>
    </submittedName>
</protein>
<dbReference type="EMBL" id="RCZC01000005">
    <property type="protein sequence ID" value="TPG51671.1"/>
    <property type="molecule type" value="Genomic_DNA"/>
</dbReference>
<comment type="caution">
    <text evidence="2">The sequence shown here is derived from an EMBL/GenBank/DDBJ whole genome shotgun (WGS) entry which is preliminary data.</text>
</comment>
<reference evidence="2 3" key="1">
    <citation type="journal article" date="2019" name="Environ. Microbiol.">
        <title>Species interactions and distinct microbial communities in high Arctic permafrost affected cryosols are associated with the CH4 and CO2 gas fluxes.</title>
        <authorList>
            <person name="Altshuler I."/>
            <person name="Hamel J."/>
            <person name="Turney S."/>
            <person name="Magnuson E."/>
            <person name="Levesque R."/>
            <person name="Greer C."/>
            <person name="Whyte L.G."/>
        </authorList>
    </citation>
    <scope>NUCLEOTIDE SEQUENCE [LARGE SCALE GENOMIC DNA]</scope>
    <source>
        <strain evidence="2 3">E6.1</strain>
    </source>
</reference>
<name>A0A502FQI4_9SPHN</name>